<dbReference type="InterPro" id="IPR008984">
    <property type="entry name" value="SMAD_FHA_dom_sf"/>
</dbReference>
<name>A0A382J4Y9_9ZZZZ</name>
<reference evidence="2" key="1">
    <citation type="submission" date="2018-05" db="EMBL/GenBank/DDBJ databases">
        <authorList>
            <person name="Lanie J.A."/>
            <person name="Ng W.-L."/>
            <person name="Kazmierczak K.M."/>
            <person name="Andrzejewski T.M."/>
            <person name="Davidsen T.M."/>
            <person name="Wayne K.J."/>
            <person name="Tettelin H."/>
            <person name="Glass J.I."/>
            <person name="Rusch D."/>
            <person name="Podicherti R."/>
            <person name="Tsui H.-C.T."/>
            <person name="Winkler M.E."/>
        </authorList>
    </citation>
    <scope>NUCLEOTIDE SEQUENCE</scope>
</reference>
<gene>
    <name evidence="2" type="ORF">METZ01_LOCUS259722</name>
</gene>
<dbReference type="PROSITE" id="PS50006">
    <property type="entry name" value="FHA_DOMAIN"/>
    <property type="match status" value="1"/>
</dbReference>
<protein>
    <recommendedName>
        <fullName evidence="1">FHA domain-containing protein</fullName>
    </recommendedName>
</protein>
<dbReference type="SMART" id="SM00240">
    <property type="entry name" value="FHA"/>
    <property type="match status" value="1"/>
</dbReference>
<dbReference type="EMBL" id="UINC01071731">
    <property type="protein sequence ID" value="SVC06868.1"/>
    <property type="molecule type" value="Genomic_DNA"/>
</dbReference>
<organism evidence="2">
    <name type="scientific">marine metagenome</name>
    <dbReference type="NCBI Taxonomy" id="408172"/>
    <lineage>
        <taxon>unclassified sequences</taxon>
        <taxon>metagenomes</taxon>
        <taxon>ecological metagenomes</taxon>
    </lineage>
</organism>
<proteinExistence type="predicted"/>
<sequence length="123" mass="12975">MATLLYIITEGVQGGPFELTEGTHILGSAEGCSILLQDSTISAQHGQFTVSEGQIVYQDLGSQNGSFISDQPITQPVALSPGHILQSGSIHLQLIENPDTVESVKRETAVIATSPKAIEPGDF</sequence>
<dbReference type="InterPro" id="IPR000253">
    <property type="entry name" value="FHA_dom"/>
</dbReference>
<dbReference type="InterPro" id="IPR032030">
    <property type="entry name" value="YscD_cytoplasmic_dom"/>
</dbReference>
<feature type="non-terminal residue" evidence="2">
    <location>
        <position position="123"/>
    </location>
</feature>
<dbReference type="AlphaFoldDB" id="A0A382J4Y9"/>
<dbReference type="CDD" id="cd00060">
    <property type="entry name" value="FHA"/>
    <property type="match status" value="1"/>
</dbReference>
<feature type="domain" description="FHA" evidence="1">
    <location>
        <begin position="24"/>
        <end position="73"/>
    </location>
</feature>
<evidence type="ECO:0000259" key="1">
    <source>
        <dbReference type="PROSITE" id="PS50006"/>
    </source>
</evidence>
<dbReference type="SUPFAM" id="SSF49879">
    <property type="entry name" value="SMAD/FHA domain"/>
    <property type="match status" value="1"/>
</dbReference>
<dbReference type="Gene3D" id="2.60.200.20">
    <property type="match status" value="1"/>
</dbReference>
<dbReference type="Pfam" id="PF16697">
    <property type="entry name" value="Yop-YscD_cpl"/>
    <property type="match status" value="1"/>
</dbReference>
<accession>A0A382J4Y9</accession>
<evidence type="ECO:0000313" key="2">
    <source>
        <dbReference type="EMBL" id="SVC06868.1"/>
    </source>
</evidence>